<reference evidence="3" key="1">
    <citation type="submission" date="2023-02" db="EMBL/GenBank/DDBJ databases">
        <title>Genome of toxic invasive species Heracleum sosnowskyi carries increased number of genes despite the absence of recent whole-genome duplications.</title>
        <authorList>
            <person name="Schelkunov M."/>
            <person name="Shtratnikova V."/>
            <person name="Makarenko M."/>
            <person name="Klepikova A."/>
            <person name="Omelchenko D."/>
            <person name="Novikova G."/>
            <person name="Obukhova E."/>
            <person name="Bogdanov V."/>
            <person name="Penin A."/>
            <person name="Logacheva M."/>
        </authorList>
    </citation>
    <scope>NUCLEOTIDE SEQUENCE</scope>
    <source>
        <strain evidence="3">Hsosn_3</strain>
        <tissue evidence="3">Leaf</tissue>
    </source>
</reference>
<gene>
    <name evidence="3" type="ORF">POM88_041633</name>
</gene>
<dbReference type="EMBL" id="JAUIZM010000009">
    <property type="protein sequence ID" value="KAK1366072.1"/>
    <property type="molecule type" value="Genomic_DNA"/>
</dbReference>
<dbReference type="InterPro" id="IPR001932">
    <property type="entry name" value="PPM-type_phosphatase-like_dom"/>
</dbReference>
<dbReference type="SMART" id="SM00331">
    <property type="entry name" value="PP2C_SIG"/>
    <property type="match status" value="1"/>
</dbReference>
<keyword evidence="1" id="KW-0378">Hydrolase</keyword>
<name>A0AAD8HH63_9APIA</name>
<dbReference type="Proteomes" id="UP001237642">
    <property type="component" value="Unassembled WGS sequence"/>
</dbReference>
<comment type="cofactor">
    <cofactor evidence="1">
        <name>Mg(2+)</name>
        <dbReference type="ChEBI" id="CHEBI:18420"/>
    </cofactor>
</comment>
<dbReference type="GO" id="GO:0046872">
    <property type="term" value="F:metal ion binding"/>
    <property type="evidence" value="ECO:0007669"/>
    <property type="project" value="UniProtKB-UniRule"/>
</dbReference>
<comment type="catalytic activity">
    <reaction evidence="1">
        <text>O-phospho-L-threonyl-[protein] + H2O = L-threonyl-[protein] + phosphate</text>
        <dbReference type="Rhea" id="RHEA:47004"/>
        <dbReference type="Rhea" id="RHEA-COMP:11060"/>
        <dbReference type="Rhea" id="RHEA-COMP:11605"/>
        <dbReference type="ChEBI" id="CHEBI:15377"/>
        <dbReference type="ChEBI" id="CHEBI:30013"/>
        <dbReference type="ChEBI" id="CHEBI:43474"/>
        <dbReference type="ChEBI" id="CHEBI:61977"/>
        <dbReference type="EC" id="3.1.3.16"/>
    </reaction>
</comment>
<keyword evidence="1" id="KW-0464">Manganese</keyword>
<keyword evidence="1" id="KW-0460">Magnesium</keyword>
<dbReference type="SUPFAM" id="SSF81606">
    <property type="entry name" value="PP2C-like"/>
    <property type="match status" value="1"/>
</dbReference>
<feature type="domain" description="PPM-type phosphatase" evidence="2">
    <location>
        <begin position="32"/>
        <end position="267"/>
    </location>
</feature>
<sequence>MHICKEDVNIDLTDYLFRSDAVKERVNIISGSFYLPKDNISKPEGDDAHFICEEKQTIGIADGVGGWTEKGVNAGEYARELMINSVNALNTEPKGAVDPKRVLSQAHLNTKLPGSSTACLLSLNGNILRAVNLGDSGFMVIRNGEVFYKSQVQQHRFNHPYQLGQTLGDHPSSAMKIKLTMEAGDVIVVGTDGLFDNMFSDEILLWVTQEINQSSDPQMIAWKLAECALYNSLDKFADTPFARASRENGGNHHGGKRDDITVIVALILQDYS</sequence>
<keyword evidence="4" id="KW-1185">Reference proteome</keyword>
<proteinExistence type="inferred from homology"/>
<evidence type="ECO:0000256" key="1">
    <source>
        <dbReference type="RuleBase" id="RU366020"/>
    </source>
</evidence>
<comment type="cofactor">
    <cofactor evidence="1">
        <name>Mn(2+)</name>
        <dbReference type="ChEBI" id="CHEBI:29035"/>
    </cofactor>
</comment>
<comment type="similarity">
    <text evidence="1">Belongs to the PP2C family.</text>
</comment>
<evidence type="ECO:0000313" key="4">
    <source>
        <dbReference type="Proteomes" id="UP001237642"/>
    </source>
</evidence>
<dbReference type="PANTHER" id="PTHR12320:SF81">
    <property type="entry name" value="PROTEIN PHOSPHATASE 2C 23-RELATED"/>
    <property type="match status" value="1"/>
</dbReference>
<accession>A0AAD8HH63</accession>
<dbReference type="EC" id="3.1.3.16" evidence="1"/>
<keyword evidence="1" id="KW-0479">Metal-binding</keyword>
<dbReference type="InterPro" id="IPR036457">
    <property type="entry name" value="PPM-type-like_dom_sf"/>
</dbReference>
<dbReference type="GO" id="GO:0004722">
    <property type="term" value="F:protein serine/threonine phosphatase activity"/>
    <property type="evidence" value="ECO:0007669"/>
    <property type="project" value="UniProtKB-EC"/>
</dbReference>
<evidence type="ECO:0000259" key="2">
    <source>
        <dbReference type="PROSITE" id="PS51746"/>
    </source>
</evidence>
<comment type="caution">
    <text evidence="3">The sequence shown here is derived from an EMBL/GenBank/DDBJ whole genome shotgun (WGS) entry which is preliminary data.</text>
</comment>
<reference evidence="3" key="2">
    <citation type="submission" date="2023-05" db="EMBL/GenBank/DDBJ databases">
        <authorList>
            <person name="Schelkunov M.I."/>
        </authorList>
    </citation>
    <scope>NUCLEOTIDE SEQUENCE</scope>
    <source>
        <strain evidence="3">Hsosn_3</strain>
        <tissue evidence="3">Leaf</tissue>
    </source>
</reference>
<dbReference type="Gene3D" id="3.60.40.10">
    <property type="entry name" value="PPM-type phosphatase domain"/>
    <property type="match status" value="1"/>
</dbReference>
<dbReference type="PANTHER" id="PTHR12320">
    <property type="entry name" value="PROTEIN PHOSPHATASE 2C"/>
    <property type="match status" value="1"/>
</dbReference>
<organism evidence="3 4">
    <name type="scientific">Heracleum sosnowskyi</name>
    <dbReference type="NCBI Taxonomy" id="360622"/>
    <lineage>
        <taxon>Eukaryota</taxon>
        <taxon>Viridiplantae</taxon>
        <taxon>Streptophyta</taxon>
        <taxon>Embryophyta</taxon>
        <taxon>Tracheophyta</taxon>
        <taxon>Spermatophyta</taxon>
        <taxon>Magnoliopsida</taxon>
        <taxon>eudicotyledons</taxon>
        <taxon>Gunneridae</taxon>
        <taxon>Pentapetalae</taxon>
        <taxon>asterids</taxon>
        <taxon>campanulids</taxon>
        <taxon>Apiales</taxon>
        <taxon>Apiaceae</taxon>
        <taxon>Apioideae</taxon>
        <taxon>apioid superclade</taxon>
        <taxon>Tordylieae</taxon>
        <taxon>Tordyliinae</taxon>
        <taxon>Heracleum</taxon>
    </lineage>
</organism>
<dbReference type="PROSITE" id="PS51746">
    <property type="entry name" value="PPM_2"/>
    <property type="match status" value="1"/>
</dbReference>
<dbReference type="AlphaFoldDB" id="A0AAD8HH63"/>
<dbReference type="InterPro" id="IPR039123">
    <property type="entry name" value="PPTC7"/>
</dbReference>
<keyword evidence="1" id="KW-0904">Protein phosphatase</keyword>
<dbReference type="SMART" id="SM00332">
    <property type="entry name" value="PP2Cc"/>
    <property type="match status" value="1"/>
</dbReference>
<dbReference type="Pfam" id="PF07228">
    <property type="entry name" value="SpoIIE"/>
    <property type="match status" value="1"/>
</dbReference>
<protein>
    <recommendedName>
        <fullName evidence="1">Protein phosphatase</fullName>
        <ecNumber evidence="1">3.1.3.16</ecNumber>
    </recommendedName>
</protein>
<comment type="catalytic activity">
    <reaction evidence="1">
        <text>O-phospho-L-seryl-[protein] + H2O = L-seryl-[protein] + phosphate</text>
        <dbReference type="Rhea" id="RHEA:20629"/>
        <dbReference type="Rhea" id="RHEA-COMP:9863"/>
        <dbReference type="Rhea" id="RHEA-COMP:11604"/>
        <dbReference type="ChEBI" id="CHEBI:15377"/>
        <dbReference type="ChEBI" id="CHEBI:29999"/>
        <dbReference type="ChEBI" id="CHEBI:43474"/>
        <dbReference type="ChEBI" id="CHEBI:83421"/>
        <dbReference type="EC" id="3.1.3.16"/>
    </reaction>
</comment>
<evidence type="ECO:0000313" key="3">
    <source>
        <dbReference type="EMBL" id="KAK1366072.1"/>
    </source>
</evidence>